<organism evidence="1 2">
    <name type="scientific">Aphanothece sacrum FPU1</name>
    <dbReference type="NCBI Taxonomy" id="1920663"/>
    <lineage>
        <taxon>Bacteria</taxon>
        <taxon>Bacillati</taxon>
        <taxon>Cyanobacteriota</taxon>
        <taxon>Cyanophyceae</taxon>
        <taxon>Oscillatoriophycideae</taxon>
        <taxon>Chroococcales</taxon>
        <taxon>Aphanothecaceae</taxon>
        <taxon>Aphanothece</taxon>
    </lineage>
</organism>
<dbReference type="AlphaFoldDB" id="A0A401IHL6"/>
<protein>
    <submittedName>
        <fullName evidence="1">Uncharacterized protein</fullName>
    </submittedName>
</protein>
<gene>
    <name evidence="1" type="ORF">AsFPU1_2187</name>
</gene>
<dbReference type="EMBL" id="BDQK01000013">
    <property type="protein sequence ID" value="GBF80782.1"/>
    <property type="molecule type" value="Genomic_DNA"/>
</dbReference>
<evidence type="ECO:0000313" key="1">
    <source>
        <dbReference type="EMBL" id="GBF80782.1"/>
    </source>
</evidence>
<dbReference type="Proteomes" id="UP000287247">
    <property type="component" value="Unassembled WGS sequence"/>
</dbReference>
<keyword evidence="2" id="KW-1185">Reference proteome</keyword>
<name>A0A401IHL6_APHSA</name>
<dbReference type="Pfam" id="PF21826">
    <property type="entry name" value="DUF6887"/>
    <property type="match status" value="1"/>
</dbReference>
<dbReference type="RefSeq" id="WP_124970550.1">
    <property type="nucleotide sequence ID" value="NZ_BDQK01000013.1"/>
</dbReference>
<reference evidence="2" key="1">
    <citation type="submission" date="2017-05" db="EMBL/GenBank/DDBJ databases">
        <title>Physiological properties and genetic analysis related to exopolysaccharide production of fresh-water unicellular cyanobacterium Aphanothece sacrum, Suizenji Nori, that has been cultured as a food source in Japan.</title>
        <authorList>
            <person name="Kanesaki Y."/>
            <person name="Yoshikawa S."/>
            <person name="Ohki K."/>
        </authorList>
    </citation>
    <scope>NUCLEOTIDE SEQUENCE [LARGE SCALE GENOMIC DNA]</scope>
    <source>
        <strain evidence="2">FPU1</strain>
    </source>
</reference>
<proteinExistence type="predicted"/>
<comment type="caution">
    <text evidence="1">The sequence shown here is derived from an EMBL/GenBank/DDBJ whole genome shotgun (WGS) entry which is preliminary data.</text>
</comment>
<dbReference type="OrthoDB" id="428065at2"/>
<accession>A0A401IHL6</accession>
<dbReference type="InterPro" id="IPR054053">
    <property type="entry name" value="DUF6887"/>
</dbReference>
<sequence length="71" mass="8437">MSEINYAAMSDEALREYFLKHRDDESAFQAYLERRRSHPRQVITKVGDPDFDLKIERAIEQKLQARKHSNS</sequence>
<evidence type="ECO:0000313" key="2">
    <source>
        <dbReference type="Proteomes" id="UP000287247"/>
    </source>
</evidence>